<gene>
    <name evidence="2" type="ORF">EZS27_017188</name>
</gene>
<dbReference type="SUPFAM" id="SSF52200">
    <property type="entry name" value="Toll/Interleukin receptor TIR domain"/>
    <property type="match status" value="1"/>
</dbReference>
<accession>A0A5J4RLH6</accession>
<reference evidence="2" key="1">
    <citation type="submission" date="2019-03" db="EMBL/GenBank/DDBJ databases">
        <title>Single cell metagenomics reveals metabolic interactions within the superorganism composed of flagellate Streblomastix strix and complex community of Bacteroidetes bacteria on its surface.</title>
        <authorList>
            <person name="Treitli S.C."/>
            <person name="Kolisko M."/>
            <person name="Husnik F."/>
            <person name="Keeling P."/>
            <person name="Hampl V."/>
        </authorList>
    </citation>
    <scope>NUCLEOTIDE SEQUENCE</scope>
    <source>
        <strain evidence="2">STM</strain>
    </source>
</reference>
<feature type="domain" description="TIR" evidence="1">
    <location>
        <begin position="2"/>
        <end position="140"/>
    </location>
</feature>
<dbReference type="PROSITE" id="PS50104">
    <property type="entry name" value="TIR"/>
    <property type="match status" value="1"/>
</dbReference>
<dbReference type="Pfam" id="PF13676">
    <property type="entry name" value="TIR_2"/>
    <property type="match status" value="1"/>
</dbReference>
<name>A0A5J4RLH6_9ZZZZ</name>
<dbReference type="InterPro" id="IPR027417">
    <property type="entry name" value="P-loop_NTPase"/>
</dbReference>
<dbReference type="GO" id="GO:0007165">
    <property type="term" value="P:signal transduction"/>
    <property type="evidence" value="ECO:0007669"/>
    <property type="project" value="InterPro"/>
</dbReference>
<comment type="caution">
    <text evidence="2">The sequence shown here is derived from an EMBL/GenBank/DDBJ whole genome shotgun (WGS) entry which is preliminary data.</text>
</comment>
<proteinExistence type="predicted"/>
<protein>
    <recommendedName>
        <fullName evidence="1">TIR domain-containing protein</fullName>
    </recommendedName>
</protein>
<dbReference type="InterPro" id="IPR035897">
    <property type="entry name" value="Toll_tir_struct_dom_sf"/>
</dbReference>
<dbReference type="Gene3D" id="3.40.50.300">
    <property type="entry name" value="P-loop containing nucleotide triphosphate hydrolases"/>
    <property type="match status" value="1"/>
</dbReference>
<dbReference type="SMART" id="SM00255">
    <property type="entry name" value="TIR"/>
    <property type="match status" value="1"/>
</dbReference>
<sequence>MGTLKLFISYCHRDEPLVSNFISHIKPLKDNDLVTEWYDRKIETGNEFQKDIDNNLEKADIICLMISHNFLSSTACMKEKDVSLKLRNEKGVRVIPIILSPCSWTEYKVLSKLLAVPTDGNPVTSYSDQNEGWVDVVKWIKCACQTMIQIQNLKIKAEFDTFLNSTELLEKSHKEKETLLLKDIFVFPKLKYYDDTEKSHKYDSAKFATEVLLYGKIIIAGENQSGKTTLCKELFRIYRNLNFVPVYLEDDNKYLGNPFNKIEKAFSEQYEVAEFEKIDKTRIVPIVDNFHLAKYQEKYIEQYKEFPNQVLIVDDIFGLNIKNQTLIQDYSKFKIREFTALERNELIQKWIQIKENNQIQINSNHLQQSTDEKTEIVENSLGIAFGKGIMPSYPFFILTLLSAQEIQKPLDTEITSQGYCYQALIYLYLRKEGVKNDQIDIYVNFLTELAFWLYNKSSNGLNQEELDEFLKYYKNNFNLPISIMNISKVLSNVNICKFDSFNQYHFCYDYLYYFFIAKYLSEHVEDKKTLINNILSNLHKDENAYITIFIAHHTKSNYILDELLLNAEILFEKYKPATLSTDELSFFDGHEKQIVKAVLPSYEHNVNVERNNLLNHKSAVEDSIQEKQEVQNIDTEAQESELIRNIRLSIKTVEVMGLVIKNRSGSLDLKKLEYIFEQGLNVHLRIITSFLELIQNEQSEQEMVEFLTERIDYIIKQNSDNKEPNIDKIKKLAKEIYWNLNFGVLHGFLTKSIHSLGSNNLLNIAQSMAEKENNPAVFIVNQGIRMWYAKNIRIDEIASRIKQKDFSLTAKRLMQFKVAEHCILHKIEFQKLKEIESKLQLSPNRLLAEKSKQQSE</sequence>
<dbReference type="InterPro" id="IPR000157">
    <property type="entry name" value="TIR_dom"/>
</dbReference>
<organism evidence="2">
    <name type="scientific">termite gut metagenome</name>
    <dbReference type="NCBI Taxonomy" id="433724"/>
    <lineage>
        <taxon>unclassified sequences</taxon>
        <taxon>metagenomes</taxon>
        <taxon>organismal metagenomes</taxon>
    </lineage>
</organism>
<evidence type="ECO:0000313" key="2">
    <source>
        <dbReference type="EMBL" id="KAA6334499.1"/>
    </source>
</evidence>
<dbReference type="Gene3D" id="3.40.50.10140">
    <property type="entry name" value="Toll/interleukin-1 receptor homology (TIR) domain"/>
    <property type="match status" value="1"/>
</dbReference>
<dbReference type="EMBL" id="SNRY01000991">
    <property type="protein sequence ID" value="KAA6334499.1"/>
    <property type="molecule type" value="Genomic_DNA"/>
</dbReference>
<evidence type="ECO:0000259" key="1">
    <source>
        <dbReference type="PROSITE" id="PS50104"/>
    </source>
</evidence>
<dbReference type="AlphaFoldDB" id="A0A5J4RLH6"/>
<dbReference type="SUPFAM" id="SSF52540">
    <property type="entry name" value="P-loop containing nucleoside triphosphate hydrolases"/>
    <property type="match status" value="1"/>
</dbReference>